<organism evidence="2 3">
    <name type="scientific">Klebsormidium nitens</name>
    <name type="common">Green alga</name>
    <name type="synonym">Ulothrix nitens</name>
    <dbReference type="NCBI Taxonomy" id="105231"/>
    <lineage>
        <taxon>Eukaryota</taxon>
        <taxon>Viridiplantae</taxon>
        <taxon>Streptophyta</taxon>
        <taxon>Klebsormidiophyceae</taxon>
        <taxon>Klebsormidiales</taxon>
        <taxon>Klebsormidiaceae</taxon>
        <taxon>Klebsormidium</taxon>
    </lineage>
</organism>
<keyword evidence="3" id="KW-1185">Reference proteome</keyword>
<feature type="region of interest" description="Disordered" evidence="1">
    <location>
        <begin position="1105"/>
        <end position="1128"/>
    </location>
</feature>
<proteinExistence type="predicted"/>
<dbReference type="Proteomes" id="UP000054558">
    <property type="component" value="Unassembled WGS sequence"/>
</dbReference>
<evidence type="ECO:0000313" key="2">
    <source>
        <dbReference type="EMBL" id="GAQ77810.1"/>
    </source>
</evidence>
<protein>
    <submittedName>
        <fullName evidence="2">Uncharacterized protein</fullName>
    </submittedName>
</protein>
<sequence>MDLSTPDASEALKDSSRIVLLASTTPAASATLHGTLAANQAVRSYAAVHFKGRVPAFGDIRNVPAAVPPPPNAGGVRGGRPSYAAKQGGADFSFDYGLAFSLRPAGAFDRGGFGSTCIGRTCGGKGAVYTRRSEPFIWERKRNRGGAVICRGGGGHLLCLRCVEAQYKEGNPFVSSASEGPVSQQELFTKYEVFPKTKELREVRSGEVGSEGGHQFFVQRRDLAPCPYCCEPKVAGPSRRGVMRALEEGPSPRELGTVAILSELSRSKVPPIAVAPGLFLLPQLDAPSGRLLDIFATDRGLVNAPRLVKVDHMGSFRCLCGQKACRDHDVGFLEATRLMGGWWQNGEAIFTAFDDSRPFVREVTSGVSWVLPLDQGGCVGGALFGLDAEAWKGGPQLRVFVVSNPKEKPVVCVLVGENAHCGEVDCTGPKRCRHLLGVLSNQSLPLIERAADGGGSEVTRTLAERRAERVGQREARARRLLVCNDSVCRRPDSKAVCTHGGTLEAWECLSAAVLDMGHSHKRISTVMSRGGRSVTSLCERWGDRGVRERDEAKHFCAPRPVNPLSPCGRAWQLESRNGALTTAGARYPVTTYRRVCRLAPGREAACCSVAYDGQEDGIFNFSGTNLISHGLLLRNHFAAALGAAHSLNFEAGDMATRCLEGPSVPRLDDRVFDAAMQAFNDLAARPRIQHVCNRLDCAHLYTSEVRAAEVEAEAAGKPLAPERTEGSPVELSTYAFCRDKVITFDGTFFPNSSAMRDSAEATLHSVCEPDPEAPMVRGGFTPLSVGGVRPSDVPLEGIDGPWKYRNGLSELRPAVRTAALRWCNFRKAAAQGSNLPLSADEFVAMREGLPPHVRALLDFATESVACPNPADCATCRAVPRRPWMDGVLKNGPVAPTEWCPTHFQSYAALLHALLIPRYSWVFGHIVALKLLRHVLLEGALDERGLAYLTNDAPMLAAILRRHPTNEGPKQYCFPSALRPLMRDIYAANLLCFEPTANRPGASLRSPLAALYDATEHLWALESEKLRSLGNSGEAAILYAEQRGAALKGAANSRLFDLEVREPQCYTPNGFLREPSAVYRDRVGAVSLYDFHPLLYGRPQFTDWEDTSGRGRKGSEERLAQHCGAPTPRSAKGRAGMFIACCQDRAPLGYHWLKGGESVSDLGTVLITRFPFKTLRGLTIVEDAACNAQEWLLNRVPQLAKFMLFVVDRFHSGPVSCAPAGAAKRYATHTCSPTLFIDSYPQHEATVTTASEGLNSGLKRSAASLQQITSIRRLMSRVTTILDTLFERLKYADYWIVSLPSIHPFDGRAPEFAVVERLADSVLWWEPPSLVRSHLLDAACLRPHVKDGTQRFHQDVDVNMAILLNV</sequence>
<accession>A0A1Y1HH92</accession>
<gene>
    <name evidence="2" type="ORF">KFL_000040110</name>
</gene>
<feature type="compositionally biased region" description="Basic and acidic residues" evidence="1">
    <location>
        <begin position="1106"/>
        <end position="1119"/>
    </location>
</feature>
<dbReference type="PANTHER" id="PTHR35135:SF3">
    <property type="entry name" value="OS05G0517800 PROTEIN"/>
    <property type="match status" value="1"/>
</dbReference>
<dbReference type="EMBL" id="DF236953">
    <property type="protein sequence ID" value="GAQ77810.1"/>
    <property type="molecule type" value="Genomic_DNA"/>
</dbReference>
<dbReference type="PANTHER" id="PTHR35135">
    <property type="entry name" value="OS05G0517800 PROTEIN"/>
    <property type="match status" value="1"/>
</dbReference>
<name>A0A1Y1HH92_KLENI</name>
<evidence type="ECO:0000313" key="3">
    <source>
        <dbReference type="Proteomes" id="UP000054558"/>
    </source>
</evidence>
<dbReference type="OrthoDB" id="5598737at2759"/>
<evidence type="ECO:0000256" key="1">
    <source>
        <dbReference type="SAM" id="MobiDB-lite"/>
    </source>
</evidence>
<reference evidence="2 3" key="1">
    <citation type="journal article" date="2014" name="Nat. Commun.">
        <title>Klebsormidium flaccidum genome reveals primary factors for plant terrestrial adaptation.</title>
        <authorList>
            <person name="Hori K."/>
            <person name="Maruyama F."/>
            <person name="Fujisawa T."/>
            <person name="Togashi T."/>
            <person name="Yamamoto N."/>
            <person name="Seo M."/>
            <person name="Sato S."/>
            <person name="Yamada T."/>
            <person name="Mori H."/>
            <person name="Tajima N."/>
            <person name="Moriyama T."/>
            <person name="Ikeuchi M."/>
            <person name="Watanabe M."/>
            <person name="Wada H."/>
            <person name="Kobayashi K."/>
            <person name="Saito M."/>
            <person name="Masuda T."/>
            <person name="Sasaki-Sekimoto Y."/>
            <person name="Mashiguchi K."/>
            <person name="Awai K."/>
            <person name="Shimojima M."/>
            <person name="Masuda S."/>
            <person name="Iwai M."/>
            <person name="Nobusawa T."/>
            <person name="Narise T."/>
            <person name="Kondo S."/>
            <person name="Saito H."/>
            <person name="Sato R."/>
            <person name="Murakawa M."/>
            <person name="Ihara Y."/>
            <person name="Oshima-Yamada Y."/>
            <person name="Ohtaka K."/>
            <person name="Satoh M."/>
            <person name="Sonobe K."/>
            <person name="Ishii M."/>
            <person name="Ohtani R."/>
            <person name="Kanamori-Sato M."/>
            <person name="Honoki R."/>
            <person name="Miyazaki D."/>
            <person name="Mochizuki H."/>
            <person name="Umetsu J."/>
            <person name="Higashi K."/>
            <person name="Shibata D."/>
            <person name="Kamiya Y."/>
            <person name="Sato N."/>
            <person name="Nakamura Y."/>
            <person name="Tabata S."/>
            <person name="Ida S."/>
            <person name="Kurokawa K."/>
            <person name="Ohta H."/>
        </authorList>
    </citation>
    <scope>NUCLEOTIDE SEQUENCE [LARGE SCALE GENOMIC DNA]</scope>
    <source>
        <strain evidence="2 3">NIES-2285</strain>
    </source>
</reference>